<proteinExistence type="predicted"/>
<evidence type="ECO:0000259" key="1">
    <source>
        <dbReference type="Pfam" id="PF05662"/>
    </source>
</evidence>
<dbReference type="Proteomes" id="UP000707138">
    <property type="component" value="Unassembled WGS sequence"/>
</dbReference>
<feature type="non-terminal residue" evidence="2">
    <location>
        <position position="329"/>
    </location>
</feature>
<dbReference type="Gene3D" id="2.150.10.10">
    <property type="entry name" value="Serralysin-like metalloprotease, C-terminal"/>
    <property type="match status" value="1"/>
</dbReference>
<name>A0ABS2GJR7_9FIRM</name>
<gene>
    <name evidence="2" type="ORF">H6A01_10550</name>
</gene>
<sequence>SNIKETEAGQWRTALNIYDKSEVDAATKASKTEVKADSDQKAITVTETKDTTDNHAVYTIGFKGEEVAKATNLTYKANGKNEQQVALSKGLNFVNTDNLTSSVNADGEVSYALNSELQGIMSISGGDNNGTKVTITNDGLDVGNKKISNLANGEADNDAVNVGQMNKKIGDEIAKISTSTSGDITKITEKVTKLENNTISFTGDSGSTEKQKLNKEGGISFGITGDNDITTTASESSVALSLNKATSVTNTGTDKDKVVTSSAVYDAVKGAKTKIAVNPETDGILTVNKTESDDLTGNSYTLSIDTTKLENEMKTSLNDDFAKVDASNL</sequence>
<feature type="domain" description="Trimeric autotransporter adhesin YadA-like stalk" evidence="1">
    <location>
        <begin position="146"/>
        <end position="181"/>
    </location>
</feature>
<protein>
    <recommendedName>
        <fullName evidence="1">Trimeric autotransporter adhesin YadA-like stalk domain-containing protein</fullName>
    </recommendedName>
</protein>
<dbReference type="RefSeq" id="WP_205088576.1">
    <property type="nucleotide sequence ID" value="NZ_JACJLA010000053.1"/>
</dbReference>
<dbReference type="SUPFAM" id="SSF101967">
    <property type="entry name" value="Adhesin YadA, collagen-binding domain"/>
    <property type="match status" value="1"/>
</dbReference>
<dbReference type="InterPro" id="IPR008635">
    <property type="entry name" value="Coiled_stalk_dom"/>
</dbReference>
<dbReference type="InterPro" id="IPR011049">
    <property type="entry name" value="Serralysin-like_metalloprot_C"/>
</dbReference>
<reference evidence="2 3" key="1">
    <citation type="journal article" date="2021" name="Sci. Rep.">
        <title>The distribution of antibiotic resistance genes in chicken gut microbiota commensals.</title>
        <authorList>
            <person name="Juricova H."/>
            <person name="Matiasovicova J."/>
            <person name="Kubasova T."/>
            <person name="Cejkova D."/>
            <person name="Rychlik I."/>
        </authorList>
    </citation>
    <scope>NUCLEOTIDE SEQUENCE [LARGE SCALE GENOMIC DNA]</scope>
    <source>
        <strain evidence="2 3">An537</strain>
    </source>
</reference>
<dbReference type="EMBL" id="JACJLA010000053">
    <property type="protein sequence ID" value="MBM6913742.1"/>
    <property type="molecule type" value="Genomic_DNA"/>
</dbReference>
<comment type="caution">
    <text evidence="2">The sequence shown here is derived from an EMBL/GenBank/DDBJ whole genome shotgun (WGS) entry which is preliminary data.</text>
</comment>
<evidence type="ECO:0000313" key="2">
    <source>
        <dbReference type="EMBL" id="MBM6913742.1"/>
    </source>
</evidence>
<accession>A0ABS2GJR7</accession>
<feature type="non-terminal residue" evidence="2">
    <location>
        <position position="1"/>
    </location>
</feature>
<dbReference type="Pfam" id="PF05662">
    <property type="entry name" value="YadA_stalk"/>
    <property type="match status" value="1"/>
</dbReference>
<keyword evidence="3" id="KW-1185">Reference proteome</keyword>
<organism evidence="2 3">
    <name type="scientific">Veillonella magna</name>
    <dbReference type="NCBI Taxonomy" id="464322"/>
    <lineage>
        <taxon>Bacteria</taxon>
        <taxon>Bacillati</taxon>
        <taxon>Bacillota</taxon>
        <taxon>Negativicutes</taxon>
        <taxon>Veillonellales</taxon>
        <taxon>Veillonellaceae</taxon>
        <taxon>Veillonella</taxon>
    </lineage>
</organism>
<evidence type="ECO:0000313" key="3">
    <source>
        <dbReference type="Proteomes" id="UP000707138"/>
    </source>
</evidence>